<feature type="transmembrane region" description="Helical" evidence="8">
    <location>
        <begin position="112"/>
        <end position="134"/>
    </location>
</feature>
<feature type="transmembrane region" description="Helical" evidence="8">
    <location>
        <begin position="80"/>
        <end position="106"/>
    </location>
</feature>
<keyword evidence="10" id="KW-1185">Reference proteome</keyword>
<keyword evidence="3 8" id="KW-0812">Transmembrane</keyword>
<comment type="function">
    <text evidence="8">Nonessential protein required for the fusion of transport vesicles derived from the endocytic pathway with the Golgi complex.</text>
</comment>
<dbReference type="GO" id="GO:0042147">
    <property type="term" value="P:retrograde transport, endosome to Golgi"/>
    <property type="evidence" value="ECO:0007669"/>
    <property type="project" value="EnsemblFungi"/>
</dbReference>
<dbReference type="PANTHER" id="PTHR23137:SF36">
    <property type="entry name" value="VESICLE TRANSPORT PROTEIN SFT2C"/>
    <property type="match status" value="1"/>
</dbReference>
<name>A0A261Y457_9FUNG</name>
<dbReference type="AlphaFoldDB" id="A0A261Y457"/>
<accession>A0A261Y457</accession>
<keyword evidence="6 8" id="KW-0472">Membrane</keyword>
<dbReference type="GO" id="GO:0000138">
    <property type="term" value="C:Golgi trans cisterna"/>
    <property type="evidence" value="ECO:0007669"/>
    <property type="project" value="EnsemblFungi"/>
</dbReference>
<evidence type="ECO:0000256" key="7">
    <source>
        <dbReference type="ARBA" id="ARBA00025800"/>
    </source>
</evidence>
<keyword evidence="2 8" id="KW-0813">Transport</keyword>
<dbReference type="InterPro" id="IPR011691">
    <property type="entry name" value="Vesicle_transpt_SFT2"/>
</dbReference>
<evidence type="ECO:0000256" key="3">
    <source>
        <dbReference type="ARBA" id="ARBA00022692"/>
    </source>
</evidence>
<organism evidence="9 10">
    <name type="scientific">Bifiguratus adelaidae</name>
    <dbReference type="NCBI Taxonomy" id="1938954"/>
    <lineage>
        <taxon>Eukaryota</taxon>
        <taxon>Fungi</taxon>
        <taxon>Fungi incertae sedis</taxon>
        <taxon>Mucoromycota</taxon>
        <taxon>Mucoromycotina</taxon>
        <taxon>Endogonomycetes</taxon>
        <taxon>Endogonales</taxon>
        <taxon>Endogonales incertae sedis</taxon>
        <taxon>Bifiguratus</taxon>
    </lineage>
</organism>
<dbReference type="GO" id="GO:0005829">
    <property type="term" value="C:cytosol"/>
    <property type="evidence" value="ECO:0007669"/>
    <property type="project" value="GOC"/>
</dbReference>
<dbReference type="Pfam" id="PF04178">
    <property type="entry name" value="Got1"/>
    <property type="match status" value="1"/>
</dbReference>
<sequence length="215" mass="23772">MTESNFRESWQNWSNTRQGAGIRLNDSSTNVNSTLSDVSTRASNWFGSIGHSVQGYLPVGLGGNEPVEEPWYQLSRWERLVGCALCILLGAACFVMAFLLYIPIVAIFPGKFAATFTLGSILMLISVFLLNGPYNQLMHMISRQRIPFTIAYVGSMAFTLWASIGLRNYVLTIISSVLQLLALLWYFASYIPGGVATLRYGGWIIGRQASSLLPI</sequence>
<evidence type="ECO:0000256" key="2">
    <source>
        <dbReference type="ARBA" id="ARBA00022448"/>
    </source>
</evidence>
<dbReference type="OrthoDB" id="660759at2759"/>
<proteinExistence type="inferred from homology"/>
<evidence type="ECO:0000256" key="4">
    <source>
        <dbReference type="ARBA" id="ARBA00022927"/>
    </source>
</evidence>
<feature type="transmembrane region" description="Helical" evidence="8">
    <location>
        <begin position="146"/>
        <end position="164"/>
    </location>
</feature>
<feature type="transmembrane region" description="Helical" evidence="8">
    <location>
        <begin position="170"/>
        <end position="191"/>
    </location>
</feature>
<evidence type="ECO:0000256" key="1">
    <source>
        <dbReference type="ARBA" id="ARBA00004141"/>
    </source>
</evidence>
<comment type="similarity">
    <text evidence="7 8">Belongs to the SFT2 family.</text>
</comment>
<evidence type="ECO:0000256" key="5">
    <source>
        <dbReference type="ARBA" id="ARBA00022989"/>
    </source>
</evidence>
<dbReference type="InterPro" id="IPR007305">
    <property type="entry name" value="Vesicle_transpt_Got1/SFT2"/>
</dbReference>
<keyword evidence="8" id="KW-0333">Golgi apparatus</keyword>
<comment type="subcellular location">
    <subcellularLocation>
        <location evidence="8">Golgi apparatus membrane</location>
        <topology evidence="8">Multi-pass membrane protein</topology>
    </subcellularLocation>
    <subcellularLocation>
        <location evidence="1">Membrane</location>
        <topology evidence="1">Multi-pass membrane protein</topology>
    </subcellularLocation>
</comment>
<dbReference type="GO" id="GO:0015031">
    <property type="term" value="P:protein transport"/>
    <property type="evidence" value="ECO:0007669"/>
    <property type="project" value="UniProtKB-KW"/>
</dbReference>
<evidence type="ECO:0000313" key="9">
    <source>
        <dbReference type="EMBL" id="OZJ05407.1"/>
    </source>
</evidence>
<comment type="caution">
    <text evidence="9">The sequence shown here is derived from an EMBL/GenBank/DDBJ whole genome shotgun (WGS) entry which is preliminary data.</text>
</comment>
<keyword evidence="5 8" id="KW-1133">Transmembrane helix</keyword>
<gene>
    <name evidence="9" type="ORF">BZG36_01987</name>
</gene>
<reference evidence="9 10" key="1">
    <citation type="journal article" date="2017" name="Mycologia">
        <title>Bifiguratus adelaidae, gen. et sp. nov., a new member of Mucoromycotina in endophytic and soil-dwelling habitats.</title>
        <authorList>
            <person name="Torres-Cruz T.J."/>
            <person name="Billingsley Tobias T.L."/>
            <person name="Almatruk M."/>
            <person name="Hesse C."/>
            <person name="Kuske C.R."/>
            <person name="Desiro A."/>
            <person name="Benucci G.M."/>
            <person name="Bonito G."/>
            <person name="Stajich J.E."/>
            <person name="Dunlap C."/>
            <person name="Arnold A.E."/>
            <person name="Porras-Alfaro A."/>
        </authorList>
    </citation>
    <scope>NUCLEOTIDE SEQUENCE [LARGE SCALE GENOMIC DNA]</scope>
    <source>
        <strain evidence="9 10">AZ0501</strain>
    </source>
</reference>
<keyword evidence="4 8" id="KW-0653">Protein transport</keyword>
<evidence type="ECO:0000256" key="8">
    <source>
        <dbReference type="RuleBase" id="RU363111"/>
    </source>
</evidence>
<dbReference type="GO" id="GO:0000139">
    <property type="term" value="C:Golgi membrane"/>
    <property type="evidence" value="ECO:0007669"/>
    <property type="project" value="UniProtKB-SubCell"/>
</dbReference>
<dbReference type="PANTHER" id="PTHR23137">
    <property type="entry name" value="VESICLE TRANSPORT PROTEIN-RELATED"/>
    <property type="match status" value="1"/>
</dbReference>
<protein>
    <recommendedName>
        <fullName evidence="8">Protein transport protein SFT2</fullName>
    </recommendedName>
</protein>
<dbReference type="Proteomes" id="UP000242875">
    <property type="component" value="Unassembled WGS sequence"/>
</dbReference>
<evidence type="ECO:0000313" key="10">
    <source>
        <dbReference type="Proteomes" id="UP000242875"/>
    </source>
</evidence>
<evidence type="ECO:0000256" key="6">
    <source>
        <dbReference type="ARBA" id="ARBA00023136"/>
    </source>
</evidence>
<dbReference type="EMBL" id="MVBO01000016">
    <property type="protein sequence ID" value="OZJ05407.1"/>
    <property type="molecule type" value="Genomic_DNA"/>
</dbReference>